<organism evidence="1 2">
    <name type="scientific">Portunus trituberculatus</name>
    <name type="common">Swimming crab</name>
    <name type="synonym">Neptunus trituberculatus</name>
    <dbReference type="NCBI Taxonomy" id="210409"/>
    <lineage>
        <taxon>Eukaryota</taxon>
        <taxon>Metazoa</taxon>
        <taxon>Ecdysozoa</taxon>
        <taxon>Arthropoda</taxon>
        <taxon>Crustacea</taxon>
        <taxon>Multicrustacea</taxon>
        <taxon>Malacostraca</taxon>
        <taxon>Eumalacostraca</taxon>
        <taxon>Eucarida</taxon>
        <taxon>Decapoda</taxon>
        <taxon>Pleocyemata</taxon>
        <taxon>Brachyura</taxon>
        <taxon>Eubrachyura</taxon>
        <taxon>Portunoidea</taxon>
        <taxon>Portunidae</taxon>
        <taxon>Portuninae</taxon>
        <taxon>Portunus</taxon>
    </lineage>
</organism>
<keyword evidence="2" id="KW-1185">Reference proteome</keyword>
<accession>A0A5B7E2N2</accession>
<proteinExistence type="predicted"/>
<sequence length="69" mass="7681">MTWNVDAGDDCTRNRVANAFKEEMQSFARIPKCSSHYSRDVSWPLGKILLGTCKPAILKLLLLLSVSAL</sequence>
<dbReference type="AlphaFoldDB" id="A0A5B7E2N2"/>
<dbReference type="EMBL" id="VSRR010001781">
    <property type="protein sequence ID" value="MPC27649.1"/>
    <property type="molecule type" value="Genomic_DNA"/>
</dbReference>
<evidence type="ECO:0000313" key="1">
    <source>
        <dbReference type="EMBL" id="MPC27649.1"/>
    </source>
</evidence>
<gene>
    <name evidence="1" type="ORF">E2C01_020825</name>
</gene>
<protein>
    <submittedName>
        <fullName evidence="1">Uncharacterized protein</fullName>
    </submittedName>
</protein>
<name>A0A5B7E2N2_PORTR</name>
<comment type="caution">
    <text evidence="1">The sequence shown here is derived from an EMBL/GenBank/DDBJ whole genome shotgun (WGS) entry which is preliminary data.</text>
</comment>
<dbReference type="Proteomes" id="UP000324222">
    <property type="component" value="Unassembled WGS sequence"/>
</dbReference>
<evidence type="ECO:0000313" key="2">
    <source>
        <dbReference type="Proteomes" id="UP000324222"/>
    </source>
</evidence>
<reference evidence="1 2" key="1">
    <citation type="submission" date="2019-05" db="EMBL/GenBank/DDBJ databases">
        <title>Another draft genome of Portunus trituberculatus and its Hox gene families provides insights of decapod evolution.</title>
        <authorList>
            <person name="Jeong J.-H."/>
            <person name="Song I."/>
            <person name="Kim S."/>
            <person name="Choi T."/>
            <person name="Kim D."/>
            <person name="Ryu S."/>
            <person name="Kim W."/>
        </authorList>
    </citation>
    <scope>NUCLEOTIDE SEQUENCE [LARGE SCALE GENOMIC DNA]</scope>
    <source>
        <tissue evidence="1">Muscle</tissue>
    </source>
</reference>